<keyword evidence="2" id="KW-1185">Reference proteome</keyword>
<gene>
    <name evidence="1" type="ORF">SPARVUS_LOCUS16529278</name>
</gene>
<feature type="non-terminal residue" evidence="1">
    <location>
        <position position="76"/>
    </location>
</feature>
<evidence type="ECO:0000313" key="2">
    <source>
        <dbReference type="Proteomes" id="UP001162483"/>
    </source>
</evidence>
<comment type="caution">
    <text evidence="1">The sequence shown here is derived from an EMBL/GenBank/DDBJ whole genome shotgun (WGS) entry which is preliminary data.</text>
</comment>
<name>A0ABN9HTS2_9NEOB</name>
<proteinExistence type="predicted"/>
<dbReference type="Proteomes" id="UP001162483">
    <property type="component" value="Unassembled WGS sequence"/>
</dbReference>
<reference evidence="1" key="1">
    <citation type="submission" date="2023-05" db="EMBL/GenBank/DDBJ databases">
        <authorList>
            <person name="Stuckert A."/>
        </authorList>
    </citation>
    <scope>NUCLEOTIDE SEQUENCE</scope>
</reference>
<dbReference type="EMBL" id="CATNWA010021759">
    <property type="protein sequence ID" value="CAI9623797.1"/>
    <property type="molecule type" value="Genomic_DNA"/>
</dbReference>
<accession>A0ABN9HTS2</accession>
<sequence length="76" mass="8543">MTERSQRTLKHTVCRSCQLSAKSIAKDLQTWCDLQISTTLHRERHGMDFHGRAAARLKSPSAMQGIRCSGVKPMDS</sequence>
<protein>
    <submittedName>
        <fullName evidence="1">Uncharacterized protein</fullName>
    </submittedName>
</protein>
<evidence type="ECO:0000313" key="1">
    <source>
        <dbReference type="EMBL" id="CAI9623797.1"/>
    </source>
</evidence>
<organism evidence="1 2">
    <name type="scientific">Staurois parvus</name>
    <dbReference type="NCBI Taxonomy" id="386267"/>
    <lineage>
        <taxon>Eukaryota</taxon>
        <taxon>Metazoa</taxon>
        <taxon>Chordata</taxon>
        <taxon>Craniata</taxon>
        <taxon>Vertebrata</taxon>
        <taxon>Euteleostomi</taxon>
        <taxon>Amphibia</taxon>
        <taxon>Batrachia</taxon>
        <taxon>Anura</taxon>
        <taxon>Neobatrachia</taxon>
        <taxon>Ranoidea</taxon>
        <taxon>Ranidae</taxon>
        <taxon>Staurois</taxon>
    </lineage>
</organism>